<organism evidence="1 2">
    <name type="scientific">Oedothorax gibbosus</name>
    <dbReference type="NCBI Taxonomy" id="931172"/>
    <lineage>
        <taxon>Eukaryota</taxon>
        <taxon>Metazoa</taxon>
        <taxon>Ecdysozoa</taxon>
        <taxon>Arthropoda</taxon>
        <taxon>Chelicerata</taxon>
        <taxon>Arachnida</taxon>
        <taxon>Araneae</taxon>
        <taxon>Araneomorphae</taxon>
        <taxon>Entelegynae</taxon>
        <taxon>Araneoidea</taxon>
        <taxon>Linyphiidae</taxon>
        <taxon>Erigoninae</taxon>
        <taxon>Oedothorax</taxon>
    </lineage>
</organism>
<protein>
    <recommendedName>
        <fullName evidence="3">FAR1 domain-containing protein</fullName>
    </recommendedName>
</protein>
<dbReference type="AlphaFoldDB" id="A0AAV6UNI2"/>
<comment type="caution">
    <text evidence="1">The sequence shown here is derived from an EMBL/GenBank/DDBJ whole genome shotgun (WGS) entry which is preliminary data.</text>
</comment>
<dbReference type="PANTHER" id="PTHR35385:SF2">
    <property type="entry name" value="PROTEIN B, PUTATIVE-RELATED"/>
    <property type="match status" value="1"/>
</dbReference>
<evidence type="ECO:0000313" key="2">
    <source>
        <dbReference type="Proteomes" id="UP000827092"/>
    </source>
</evidence>
<evidence type="ECO:0008006" key="3">
    <source>
        <dbReference type="Google" id="ProtNLM"/>
    </source>
</evidence>
<accession>A0AAV6UNI2</accession>
<dbReference type="Proteomes" id="UP000827092">
    <property type="component" value="Unassembled WGS sequence"/>
</dbReference>
<gene>
    <name evidence="1" type="ORF">JTE90_027677</name>
</gene>
<dbReference type="EMBL" id="JAFNEN010000317">
    <property type="protein sequence ID" value="KAG8186007.1"/>
    <property type="molecule type" value="Genomic_DNA"/>
</dbReference>
<sequence length="236" mass="27421">MVSLPPCFDYIHLPDDGEWKRFRVKDIRDEESVKAWVNKYEGETKTTWRVLRTFPSSGKYNVYKIHYRCCHKTDRRVKDIRIRSTKHTGCEAKLQITVNRFKDDGVNQDAQIIKSHPCVVKLNAHHNHTINTAEALKYRDVDPTVKEKLLNLFHVGHNPASALKSHKSELMIEKGKDYYQAAADGKWMPTADFVRKLFDKEFTKTYGSICSEKRNESVINLLSKAFLSVSVRKFVC</sequence>
<proteinExistence type="predicted"/>
<name>A0AAV6UNI2_9ARAC</name>
<reference evidence="1 2" key="1">
    <citation type="journal article" date="2022" name="Nat. Ecol. Evol.">
        <title>A masculinizing supergene underlies an exaggerated male reproductive morph in a spider.</title>
        <authorList>
            <person name="Hendrickx F."/>
            <person name="De Corte Z."/>
            <person name="Sonet G."/>
            <person name="Van Belleghem S.M."/>
            <person name="Kostlbacher S."/>
            <person name="Vangestel C."/>
        </authorList>
    </citation>
    <scope>NUCLEOTIDE SEQUENCE [LARGE SCALE GENOMIC DNA]</scope>
    <source>
        <strain evidence="1">W744_W776</strain>
    </source>
</reference>
<keyword evidence="2" id="KW-1185">Reference proteome</keyword>
<dbReference type="PANTHER" id="PTHR35385">
    <property type="entry name" value="PROTEIN B, PUTATIVE-RELATED-RELATED"/>
    <property type="match status" value="1"/>
</dbReference>
<evidence type="ECO:0000313" key="1">
    <source>
        <dbReference type="EMBL" id="KAG8186007.1"/>
    </source>
</evidence>